<feature type="transmembrane region" description="Helical" evidence="8">
    <location>
        <begin position="481"/>
        <end position="498"/>
    </location>
</feature>
<evidence type="ECO:0000256" key="6">
    <source>
        <dbReference type="ARBA" id="ARBA00034721"/>
    </source>
</evidence>
<feature type="non-terminal residue" evidence="10">
    <location>
        <position position="623"/>
    </location>
</feature>
<feature type="transmembrane region" description="Helical" evidence="8">
    <location>
        <begin position="598"/>
        <end position="620"/>
    </location>
</feature>
<feature type="domain" description="MARVEL" evidence="9">
    <location>
        <begin position="146"/>
        <end position="299"/>
    </location>
</feature>
<dbReference type="PROSITE" id="PS51225">
    <property type="entry name" value="MARVEL"/>
    <property type="match status" value="4"/>
</dbReference>
<evidence type="ECO:0000313" key="10">
    <source>
        <dbReference type="EMBL" id="OWK09155.1"/>
    </source>
</evidence>
<feature type="transmembrane region" description="Helical" evidence="8">
    <location>
        <begin position="366"/>
        <end position="387"/>
    </location>
</feature>
<keyword evidence="4 8" id="KW-1133">Transmembrane helix</keyword>
<keyword evidence="3" id="KW-0677">Repeat</keyword>
<dbReference type="PANTHER" id="PTHR17068:SF16">
    <property type="entry name" value="MARVEL DOMAIN-CONTAINING PROTEIN"/>
    <property type="match status" value="1"/>
</dbReference>
<evidence type="ECO:0000256" key="7">
    <source>
        <dbReference type="PROSITE-ProRule" id="PRU00581"/>
    </source>
</evidence>
<sequence length="623" mass="69880">MSLFSGLDSVTIVGYFLRLGQLLSTCVPFSLVAIEDTLQAGIGNGCFIVWCFCFSASLLILLTELCIFRSRIPHYWDGFLYSYAYYFTFICLSASIIFGVTYIQYLPQGPVQNHAITATAFSVMASVLYAMEVAWVCARPGNIYCFVPTFQGLIRRLENAVACVIFGFITNIDLYQHQPALIWCVVVYFLCFILGAVNFFINGCDCDNDRRLSIPYPGFLVGQTVLSILLYTTAVVLWPLYQFDENFGGQPQRSNDMTCSPELPPTLCVWDQRLAVAILTAMNLLVYMADSAYMALVFVGAGPLSRSEDHSHIRDIDLHHHHSTMSLFSGLDSVTIVGYFLRLGQLLSTCVAFSLVAVEDTLREGIGNWCFIIWCFCFSASLLILLIELCIFRSHLPQYWDGFRHAYAYYFTFACLSASIIFGITYIQYLPQGPVQNHAITATAFSAMASVLYALEVAWVCVRPGNVHRFMPTFQGVIRRLENVVACVIFGFITNIDLYRHQPALIWCVVVYSICFILGAVGYFVNGCDYDNDRRLSIPYPGFLVGQTVLSILLYTTAVVLWPLYQFDENFGGQPQWSNDISCSSDLPPTLCFWNQRLAVAILTAMNLLAYVADSAYMALVSL</sequence>
<dbReference type="OrthoDB" id="9694298at2759"/>
<evidence type="ECO:0000256" key="2">
    <source>
        <dbReference type="ARBA" id="ARBA00022692"/>
    </source>
</evidence>
<dbReference type="EMBL" id="MKHE01000013">
    <property type="protein sequence ID" value="OWK09155.1"/>
    <property type="molecule type" value="Genomic_DNA"/>
</dbReference>
<dbReference type="GO" id="GO:0005911">
    <property type="term" value="C:cell-cell junction"/>
    <property type="evidence" value="ECO:0007669"/>
    <property type="project" value="TreeGrafter"/>
</dbReference>
<evidence type="ECO:0000313" key="11">
    <source>
        <dbReference type="Proteomes" id="UP000242450"/>
    </source>
</evidence>
<dbReference type="PANTHER" id="PTHR17068">
    <property type="entry name" value="MYELOID-ASSOCIATED DIFFERENTIATION MARKER MYADM FAMILY MEMBER"/>
    <property type="match status" value="1"/>
</dbReference>
<dbReference type="InterPro" id="IPR008253">
    <property type="entry name" value="Marvel"/>
</dbReference>
<keyword evidence="5 7" id="KW-0472">Membrane</keyword>
<reference evidence="10 11" key="1">
    <citation type="journal article" date="2018" name="Mol. Genet. Genomics">
        <title>The red deer Cervus elaphus genome CerEla1.0: sequencing, annotating, genes, and chromosomes.</title>
        <authorList>
            <person name="Bana N.A."/>
            <person name="Nyiri A."/>
            <person name="Nagy J."/>
            <person name="Frank K."/>
            <person name="Nagy T."/>
            <person name="Steger V."/>
            <person name="Schiller M."/>
            <person name="Lakatos P."/>
            <person name="Sugar L."/>
            <person name="Horn P."/>
            <person name="Barta E."/>
            <person name="Orosz L."/>
        </authorList>
    </citation>
    <scope>NUCLEOTIDE SEQUENCE [LARGE SCALE GENOMIC DNA]</scope>
    <source>
        <strain evidence="10">Hungarian</strain>
    </source>
</reference>
<feature type="transmembrane region" description="Helical" evidence="8">
    <location>
        <begin position="115"/>
        <end position="136"/>
    </location>
</feature>
<comment type="subcellular location">
    <subcellularLocation>
        <location evidence="1">Membrane</location>
        <topology evidence="1">Multi-pass membrane protein</topology>
    </subcellularLocation>
</comment>
<dbReference type="Proteomes" id="UP000242450">
    <property type="component" value="Chromosome 13"/>
</dbReference>
<dbReference type="AlphaFoldDB" id="A0A212CT86"/>
<dbReference type="Pfam" id="PF01284">
    <property type="entry name" value="MARVEL"/>
    <property type="match status" value="2"/>
</dbReference>
<feature type="transmembrane region" description="Helical" evidence="8">
    <location>
        <begin position="504"/>
        <end position="526"/>
    </location>
</feature>
<evidence type="ECO:0000256" key="8">
    <source>
        <dbReference type="SAM" id="Phobius"/>
    </source>
</evidence>
<dbReference type="InterPro" id="IPR047123">
    <property type="entry name" value="MYADM-like"/>
</dbReference>
<feature type="transmembrane region" description="Helical" evidence="8">
    <location>
        <begin position="83"/>
        <end position="103"/>
    </location>
</feature>
<evidence type="ECO:0000256" key="5">
    <source>
        <dbReference type="ARBA" id="ARBA00023136"/>
    </source>
</evidence>
<feature type="domain" description="MARVEL" evidence="9">
    <location>
        <begin position="470"/>
        <end position="623"/>
    </location>
</feature>
<gene>
    <name evidence="10" type="ORF">Celaphus_00015191</name>
</gene>
<feature type="domain" description="MARVEL" evidence="9">
    <location>
        <begin position="333"/>
        <end position="465"/>
    </location>
</feature>
<feature type="transmembrane region" description="Helical" evidence="8">
    <location>
        <begin position="180"/>
        <end position="201"/>
    </location>
</feature>
<feature type="transmembrane region" description="Helical" evidence="8">
    <location>
        <begin position="439"/>
        <end position="460"/>
    </location>
</feature>
<feature type="domain" description="MARVEL" evidence="9">
    <location>
        <begin position="9"/>
        <end position="141"/>
    </location>
</feature>
<feature type="transmembrane region" description="Helical" evidence="8">
    <location>
        <begin position="407"/>
        <end position="427"/>
    </location>
</feature>
<dbReference type="GO" id="GO:0005886">
    <property type="term" value="C:plasma membrane"/>
    <property type="evidence" value="ECO:0007669"/>
    <property type="project" value="TreeGrafter"/>
</dbReference>
<name>A0A212CT86_CEREH</name>
<comment type="similarity">
    <text evidence="6">Belongs to the MAL family.</text>
</comment>
<evidence type="ECO:0000256" key="1">
    <source>
        <dbReference type="ARBA" id="ARBA00004141"/>
    </source>
</evidence>
<comment type="caution">
    <text evidence="10">The sequence shown here is derived from an EMBL/GenBank/DDBJ whole genome shotgun (WGS) entry which is preliminary data.</text>
</comment>
<evidence type="ECO:0000256" key="3">
    <source>
        <dbReference type="ARBA" id="ARBA00022737"/>
    </source>
</evidence>
<protein>
    <recommendedName>
        <fullName evidence="9">MARVEL domain-containing protein</fullName>
    </recommendedName>
</protein>
<keyword evidence="11" id="KW-1185">Reference proteome</keyword>
<evidence type="ECO:0000259" key="9">
    <source>
        <dbReference type="PROSITE" id="PS51225"/>
    </source>
</evidence>
<accession>A0A212CT86</accession>
<organism evidence="10 11">
    <name type="scientific">Cervus elaphus hippelaphus</name>
    <name type="common">European red deer</name>
    <dbReference type="NCBI Taxonomy" id="46360"/>
    <lineage>
        <taxon>Eukaryota</taxon>
        <taxon>Metazoa</taxon>
        <taxon>Chordata</taxon>
        <taxon>Craniata</taxon>
        <taxon>Vertebrata</taxon>
        <taxon>Euteleostomi</taxon>
        <taxon>Mammalia</taxon>
        <taxon>Eutheria</taxon>
        <taxon>Laurasiatheria</taxon>
        <taxon>Artiodactyla</taxon>
        <taxon>Ruminantia</taxon>
        <taxon>Pecora</taxon>
        <taxon>Cervidae</taxon>
        <taxon>Cervinae</taxon>
        <taxon>Cervus</taxon>
    </lineage>
</organism>
<feature type="transmembrane region" description="Helical" evidence="8">
    <location>
        <begin position="12"/>
        <end position="34"/>
    </location>
</feature>
<proteinExistence type="inferred from homology"/>
<feature type="transmembrane region" description="Helical" evidence="8">
    <location>
        <begin position="213"/>
        <end position="241"/>
    </location>
</feature>
<evidence type="ECO:0000256" key="4">
    <source>
        <dbReference type="ARBA" id="ARBA00022989"/>
    </source>
</evidence>
<feature type="transmembrane region" description="Helical" evidence="8">
    <location>
        <begin position="40"/>
        <end position="62"/>
    </location>
</feature>
<feature type="transmembrane region" description="Helical" evidence="8">
    <location>
        <begin position="538"/>
        <end position="565"/>
    </location>
</feature>
<keyword evidence="2 7" id="KW-0812">Transmembrane</keyword>
<feature type="transmembrane region" description="Helical" evidence="8">
    <location>
        <begin position="284"/>
        <end position="304"/>
    </location>
</feature>